<keyword evidence="4" id="KW-1185">Reference proteome</keyword>
<feature type="region of interest" description="Disordered" evidence="1">
    <location>
        <begin position="432"/>
        <end position="461"/>
    </location>
</feature>
<evidence type="ECO:0000313" key="3">
    <source>
        <dbReference type="EMBL" id="OEU23048.1"/>
    </source>
</evidence>
<sequence length="487" mass="56496">MLYEDDYDKEKDNPRVVDDLLSRELLQLSMKDRNDIHEEIHGVYCLAKEETPEMLKESLRLLAIEVNENIPSNQKRAYLQSQSLQKPTYINDDEFRLRFLRCELFEINKAAKRMVNFIDLILEHFGFYALERPIRMSDFTKIELQAFRKGLYQFLPFRDRSGRRILMVLPGEELSKIPPTIKSKITLYISWAAGCEVDSQKKGVVVLVWFDKNVKNKDANKPTVLRTKFHQVAAVRLSAVHCCTPDTLFHHFRRSILTMRIGHNRTKLKVHLGEQIELQYILQGYGIPTDTIPVTFSGSIKVTYMRLWIRMRQFIDEPSFNKKGSSIVECPYLNDIIFRKGTSVMSHPGNAILRNMIEVKEIATNGNGTTTACKTKTRVFVSEIMEEIKQNKGRYLTWDDNGWWTILVDEEQIRSKIDYIVREKRNSIRARMNNSQTNKSGTSIFQSQDGSSSKRQKFNGRSGGVLNAKGCFTECFDPNRAYNLDSD</sequence>
<reference evidence="3 4" key="1">
    <citation type="submission" date="2016-09" db="EMBL/GenBank/DDBJ databases">
        <title>Extensive genetic diversity and differential bi-allelic expression allows diatom success in the polar Southern Ocean.</title>
        <authorList>
            <consortium name="DOE Joint Genome Institute"/>
            <person name="Mock T."/>
            <person name="Otillar R.P."/>
            <person name="Strauss J."/>
            <person name="Dupont C."/>
            <person name="Frickenhaus S."/>
            <person name="Maumus F."/>
            <person name="Mcmullan M."/>
            <person name="Sanges R."/>
            <person name="Schmutz J."/>
            <person name="Toseland A."/>
            <person name="Valas R."/>
            <person name="Veluchamy A."/>
            <person name="Ward B.J."/>
            <person name="Allen A."/>
            <person name="Barry K."/>
            <person name="Falciatore A."/>
            <person name="Ferrante M."/>
            <person name="Fortunato A.E."/>
            <person name="Gloeckner G."/>
            <person name="Gruber A."/>
            <person name="Hipkin R."/>
            <person name="Janech M."/>
            <person name="Kroth P."/>
            <person name="Leese F."/>
            <person name="Lindquist E."/>
            <person name="Lyon B.R."/>
            <person name="Martin J."/>
            <person name="Mayer C."/>
            <person name="Parker M."/>
            <person name="Quesneville H."/>
            <person name="Raymond J."/>
            <person name="Uhlig C."/>
            <person name="Valentin K.U."/>
            <person name="Worden A.Z."/>
            <person name="Armbrust E.V."/>
            <person name="Bowler C."/>
            <person name="Green B."/>
            <person name="Moulton V."/>
            <person name="Van Oosterhout C."/>
            <person name="Grigoriev I."/>
        </authorList>
    </citation>
    <scope>NUCLEOTIDE SEQUENCE [LARGE SCALE GENOMIC DNA]</scope>
    <source>
        <strain evidence="3 4">CCMP1102</strain>
    </source>
</reference>
<feature type="domain" description="DUF6824" evidence="2">
    <location>
        <begin position="335"/>
        <end position="423"/>
    </location>
</feature>
<dbReference type="EMBL" id="KV784353">
    <property type="protein sequence ID" value="OEU23048.1"/>
    <property type="molecule type" value="Genomic_DNA"/>
</dbReference>
<dbReference type="InterPro" id="IPR049227">
    <property type="entry name" value="DUF6824"/>
</dbReference>
<dbReference type="KEGG" id="fcy:FRACYDRAFT_259286"/>
<evidence type="ECO:0000313" key="4">
    <source>
        <dbReference type="Proteomes" id="UP000095751"/>
    </source>
</evidence>
<accession>A0A1E7FY18</accession>
<dbReference type="InParanoid" id="A0A1E7FY18"/>
<evidence type="ECO:0000256" key="1">
    <source>
        <dbReference type="SAM" id="MobiDB-lite"/>
    </source>
</evidence>
<protein>
    <recommendedName>
        <fullName evidence="2">DUF6824 domain-containing protein</fullName>
    </recommendedName>
</protein>
<dbReference type="OrthoDB" id="42195at2759"/>
<name>A0A1E7FY18_9STRA</name>
<dbReference type="Pfam" id="PF20710">
    <property type="entry name" value="DUF6824"/>
    <property type="match status" value="1"/>
</dbReference>
<dbReference type="Proteomes" id="UP000095751">
    <property type="component" value="Unassembled WGS sequence"/>
</dbReference>
<organism evidence="3 4">
    <name type="scientific">Fragilariopsis cylindrus CCMP1102</name>
    <dbReference type="NCBI Taxonomy" id="635003"/>
    <lineage>
        <taxon>Eukaryota</taxon>
        <taxon>Sar</taxon>
        <taxon>Stramenopiles</taxon>
        <taxon>Ochrophyta</taxon>
        <taxon>Bacillariophyta</taxon>
        <taxon>Bacillariophyceae</taxon>
        <taxon>Bacillariophycidae</taxon>
        <taxon>Bacillariales</taxon>
        <taxon>Bacillariaceae</taxon>
        <taxon>Fragilariopsis</taxon>
    </lineage>
</organism>
<gene>
    <name evidence="3" type="ORF">FRACYDRAFT_259286</name>
</gene>
<evidence type="ECO:0000259" key="2">
    <source>
        <dbReference type="Pfam" id="PF20710"/>
    </source>
</evidence>
<proteinExistence type="predicted"/>
<dbReference type="Gene3D" id="3.40.525.10">
    <property type="entry name" value="CRAL-TRIO lipid binding domain"/>
    <property type="match status" value="1"/>
</dbReference>
<dbReference type="InterPro" id="IPR036865">
    <property type="entry name" value="CRAL-TRIO_dom_sf"/>
</dbReference>
<dbReference type="AlphaFoldDB" id="A0A1E7FY18"/>
<feature type="compositionally biased region" description="Polar residues" evidence="1">
    <location>
        <begin position="432"/>
        <end position="453"/>
    </location>
</feature>